<gene>
    <name evidence="1" type="ORF">SDC9_210510</name>
</gene>
<reference evidence="1" key="1">
    <citation type="submission" date="2019-08" db="EMBL/GenBank/DDBJ databases">
        <authorList>
            <person name="Kucharzyk K."/>
            <person name="Murdoch R.W."/>
            <person name="Higgins S."/>
            <person name="Loffler F."/>
        </authorList>
    </citation>
    <scope>NUCLEOTIDE SEQUENCE</scope>
</reference>
<accession>A0A645JHD8</accession>
<sequence>MQDFADVADIDVHHRHGGVRIKAPDPVENLLFGKNGVFVADQVFEHVKLLPGEGKLPVSDFGRPVAQVQGKPPEGEGIFL</sequence>
<name>A0A645JHD8_9ZZZZ</name>
<dbReference type="EMBL" id="VSSQ01141249">
    <property type="protein sequence ID" value="MPN62757.1"/>
    <property type="molecule type" value="Genomic_DNA"/>
</dbReference>
<protein>
    <submittedName>
        <fullName evidence="1">Uncharacterized protein</fullName>
    </submittedName>
</protein>
<evidence type="ECO:0000313" key="1">
    <source>
        <dbReference type="EMBL" id="MPN62757.1"/>
    </source>
</evidence>
<comment type="caution">
    <text evidence="1">The sequence shown here is derived from an EMBL/GenBank/DDBJ whole genome shotgun (WGS) entry which is preliminary data.</text>
</comment>
<dbReference type="AlphaFoldDB" id="A0A645JHD8"/>
<proteinExistence type="predicted"/>
<organism evidence="1">
    <name type="scientific">bioreactor metagenome</name>
    <dbReference type="NCBI Taxonomy" id="1076179"/>
    <lineage>
        <taxon>unclassified sequences</taxon>
        <taxon>metagenomes</taxon>
        <taxon>ecological metagenomes</taxon>
    </lineage>
</organism>